<organism evidence="3 4">
    <name type="scientific">Lasiodiplodia hormozganensis</name>
    <dbReference type="NCBI Taxonomy" id="869390"/>
    <lineage>
        <taxon>Eukaryota</taxon>
        <taxon>Fungi</taxon>
        <taxon>Dikarya</taxon>
        <taxon>Ascomycota</taxon>
        <taxon>Pezizomycotina</taxon>
        <taxon>Dothideomycetes</taxon>
        <taxon>Dothideomycetes incertae sedis</taxon>
        <taxon>Botryosphaeriales</taxon>
        <taxon>Botryosphaeriaceae</taxon>
        <taxon>Lasiodiplodia</taxon>
    </lineage>
</organism>
<dbReference type="Gene3D" id="3.40.50.720">
    <property type="entry name" value="NAD(P)-binding Rossmann-like Domain"/>
    <property type="match status" value="1"/>
</dbReference>
<evidence type="ECO:0000313" key="4">
    <source>
        <dbReference type="Proteomes" id="UP001175001"/>
    </source>
</evidence>
<dbReference type="InterPro" id="IPR020843">
    <property type="entry name" value="ER"/>
</dbReference>
<dbReference type="AlphaFoldDB" id="A0AA39Z6G3"/>
<protein>
    <submittedName>
        <fullName evidence="3">Quinone-oxidoreductase-like protein</fullName>
    </submittedName>
</protein>
<dbReference type="PANTHER" id="PTHR11695:SF294">
    <property type="entry name" value="RETICULON-4-INTERACTING PROTEIN 1, MITOCHONDRIAL"/>
    <property type="match status" value="1"/>
</dbReference>
<dbReference type="InterPro" id="IPR036291">
    <property type="entry name" value="NAD(P)-bd_dom_sf"/>
</dbReference>
<accession>A0AA39Z6G3</accession>
<dbReference type="Proteomes" id="UP001175001">
    <property type="component" value="Unassembled WGS sequence"/>
</dbReference>
<dbReference type="InterPro" id="IPR050700">
    <property type="entry name" value="YIM1/Zinc_Alcohol_DH_Fams"/>
</dbReference>
<dbReference type="SMART" id="SM00829">
    <property type="entry name" value="PKS_ER"/>
    <property type="match status" value="1"/>
</dbReference>
<sequence>MTKTAFTTPPPSSSFSPTEYDDDDDNDNEPAIIRAWVYTTGGYPSCVRQTLLPAPDIQPTIGGGGGIIGPTTLLIRVRAAALNPVDIQLMNLPVVWSLPFLSGAEKGIGADFAGTVVAAGREAAAGGFGAGDGVFGLHFAPFGGAAGTLKEVIAVDMRSAVVLKKPRDWTWAQAAALPLVWLTARTCVGRCEGFVGGGGGKGTGTVAVLGASSATGMYAVVLAKRRGWRVVGTCSARNEEFVKRMGVDVVIDYTKGGVREKVAAEGPDAIIDCVGGTECLYLARRYVTIVGDKTSRSAIGGSLTYLWNPRMVLRALLGKLGLRSELYECVNLETRKDYLEEALHLDKEEIVVDSTFSFEQVREALERMNSGRCRGKVVVSIGP</sequence>
<feature type="domain" description="Enoyl reductase (ER)" evidence="2">
    <location>
        <begin position="50"/>
        <end position="379"/>
    </location>
</feature>
<feature type="region of interest" description="Disordered" evidence="1">
    <location>
        <begin position="1"/>
        <end position="26"/>
    </location>
</feature>
<dbReference type="SUPFAM" id="SSF50129">
    <property type="entry name" value="GroES-like"/>
    <property type="match status" value="1"/>
</dbReference>
<evidence type="ECO:0000313" key="3">
    <source>
        <dbReference type="EMBL" id="KAK0665060.1"/>
    </source>
</evidence>
<keyword evidence="4" id="KW-1185">Reference proteome</keyword>
<proteinExistence type="predicted"/>
<dbReference type="GO" id="GO:0016491">
    <property type="term" value="F:oxidoreductase activity"/>
    <property type="evidence" value="ECO:0007669"/>
    <property type="project" value="InterPro"/>
</dbReference>
<dbReference type="Gene3D" id="3.90.180.10">
    <property type="entry name" value="Medium-chain alcohol dehydrogenases, catalytic domain"/>
    <property type="match status" value="1"/>
</dbReference>
<evidence type="ECO:0000256" key="1">
    <source>
        <dbReference type="SAM" id="MobiDB-lite"/>
    </source>
</evidence>
<dbReference type="EMBL" id="JAUJDW010000001">
    <property type="protein sequence ID" value="KAK0665060.1"/>
    <property type="molecule type" value="Genomic_DNA"/>
</dbReference>
<dbReference type="InterPro" id="IPR013154">
    <property type="entry name" value="ADH-like_N"/>
</dbReference>
<name>A0AA39Z6G3_9PEZI</name>
<comment type="caution">
    <text evidence="3">The sequence shown here is derived from an EMBL/GenBank/DDBJ whole genome shotgun (WGS) entry which is preliminary data.</text>
</comment>
<feature type="compositionally biased region" description="Low complexity" evidence="1">
    <location>
        <begin position="1"/>
        <end position="18"/>
    </location>
</feature>
<gene>
    <name evidence="3" type="ORF">DIS24_g172</name>
</gene>
<evidence type="ECO:0000259" key="2">
    <source>
        <dbReference type="SMART" id="SM00829"/>
    </source>
</evidence>
<dbReference type="InterPro" id="IPR011032">
    <property type="entry name" value="GroES-like_sf"/>
</dbReference>
<dbReference type="SUPFAM" id="SSF51735">
    <property type="entry name" value="NAD(P)-binding Rossmann-fold domains"/>
    <property type="match status" value="1"/>
</dbReference>
<reference evidence="3" key="1">
    <citation type="submission" date="2023-06" db="EMBL/GenBank/DDBJ databases">
        <title>Multi-omics analyses reveal the molecular pathogenesis toolkit of Lasiodiplodia hormozganensis, a cross-kingdom pathogen.</title>
        <authorList>
            <person name="Felix C."/>
            <person name="Meneses R."/>
            <person name="Goncalves M.F.M."/>
            <person name="Tilleman L."/>
            <person name="Duarte A.S."/>
            <person name="Jorrin-Novo J.V."/>
            <person name="Van De Peer Y."/>
            <person name="Deforce D."/>
            <person name="Van Nieuwerburgh F."/>
            <person name="Esteves A.C."/>
            <person name="Alves A."/>
        </authorList>
    </citation>
    <scope>NUCLEOTIDE SEQUENCE</scope>
    <source>
        <strain evidence="3">CBS 339.90</strain>
    </source>
</reference>
<dbReference type="PANTHER" id="PTHR11695">
    <property type="entry name" value="ALCOHOL DEHYDROGENASE RELATED"/>
    <property type="match status" value="1"/>
</dbReference>
<dbReference type="Pfam" id="PF13602">
    <property type="entry name" value="ADH_zinc_N_2"/>
    <property type="match status" value="1"/>
</dbReference>
<dbReference type="Pfam" id="PF08240">
    <property type="entry name" value="ADH_N"/>
    <property type="match status" value="1"/>
</dbReference>